<dbReference type="PANTHER" id="PTHR20934:SF0">
    <property type="entry name" value="TRANSCRIPTION ELONGATION FACTOR 1 HOMOLOG"/>
    <property type="match status" value="1"/>
</dbReference>
<keyword evidence="5" id="KW-0863">Zinc-finger</keyword>
<dbReference type="AlphaFoldDB" id="A0AA43QTX5"/>
<name>A0AA43QTX5_9LECA</name>
<evidence type="ECO:0000256" key="2">
    <source>
        <dbReference type="ARBA" id="ARBA00009730"/>
    </source>
</evidence>
<keyword evidence="5" id="KW-0804">Transcription</keyword>
<comment type="function">
    <text evidence="5">Transcription elongation factor implicated in the maintenance of proper chromatin structure in actively transcribed regions.</text>
</comment>
<evidence type="ECO:0000313" key="6">
    <source>
        <dbReference type="EMBL" id="MDI1492417.1"/>
    </source>
</evidence>
<dbReference type="Pfam" id="PF05129">
    <property type="entry name" value="Zn_ribbon_Elf1"/>
    <property type="match status" value="1"/>
</dbReference>
<dbReference type="SUPFAM" id="SSF57783">
    <property type="entry name" value="Zinc beta-ribbon"/>
    <property type="match status" value="1"/>
</dbReference>
<evidence type="ECO:0000256" key="1">
    <source>
        <dbReference type="ARBA" id="ARBA00004123"/>
    </source>
</evidence>
<keyword evidence="5" id="KW-0805">Transcription regulation</keyword>
<comment type="caution">
    <text evidence="6">The sequence shown here is derived from an EMBL/GenBank/DDBJ whole genome shotgun (WGS) entry which is preliminary data.</text>
</comment>
<dbReference type="InterPro" id="IPR038567">
    <property type="entry name" value="T_Elf1_sf"/>
</dbReference>
<proteinExistence type="inferred from homology"/>
<dbReference type="GO" id="GO:0008023">
    <property type="term" value="C:transcription elongation factor complex"/>
    <property type="evidence" value="ECO:0007669"/>
    <property type="project" value="TreeGrafter"/>
</dbReference>
<evidence type="ECO:0000256" key="4">
    <source>
        <dbReference type="ARBA" id="ARBA00023242"/>
    </source>
</evidence>
<protein>
    <recommendedName>
        <fullName evidence="5">Transcription elongation factor 1 homolog</fullName>
    </recommendedName>
</protein>
<evidence type="ECO:0000256" key="5">
    <source>
        <dbReference type="RuleBase" id="RU364033"/>
    </source>
</evidence>
<dbReference type="GO" id="GO:0006368">
    <property type="term" value="P:transcription elongation by RNA polymerase II"/>
    <property type="evidence" value="ECO:0007669"/>
    <property type="project" value="TreeGrafter"/>
</dbReference>
<keyword evidence="4 5" id="KW-0539">Nucleus</keyword>
<evidence type="ECO:0000256" key="3">
    <source>
        <dbReference type="ARBA" id="ARBA00022833"/>
    </source>
</evidence>
<dbReference type="GO" id="GO:0000993">
    <property type="term" value="F:RNA polymerase II complex binding"/>
    <property type="evidence" value="ECO:0007669"/>
    <property type="project" value="TreeGrafter"/>
</dbReference>
<reference evidence="6" key="1">
    <citation type="journal article" date="2023" name="Genome Biol. Evol.">
        <title>First Whole Genome Sequence and Flow Cytometry Genome Size Data for the Lichen-Forming Fungus Ramalina farinacea (Ascomycota).</title>
        <authorList>
            <person name="Llewellyn T."/>
            <person name="Mian S."/>
            <person name="Hill R."/>
            <person name="Leitch I.J."/>
            <person name="Gaya E."/>
        </authorList>
    </citation>
    <scope>NUCLEOTIDE SEQUENCE</scope>
    <source>
        <strain evidence="6">LIQ254RAFAR</strain>
    </source>
</reference>
<keyword evidence="5" id="KW-0479">Metal-binding</keyword>
<keyword evidence="7" id="KW-1185">Reference proteome</keyword>
<dbReference type="PANTHER" id="PTHR20934">
    <property type="entry name" value="TRANSCRIPTION ELONGATION FACTOR 1 HOMOLOG"/>
    <property type="match status" value="1"/>
</dbReference>
<comment type="similarity">
    <text evidence="2 5">Belongs to the ELOF1 family.</text>
</comment>
<sequence length="97" mass="10451">MDKKAGIGELSCKICGQQFQTGINYLSAGVDVYSDWIDACDTVAKEVADDSHVDDGLNSYADLAAGNERRNSEMNIDRHLVTAVGGNEYGGDFIDDD</sequence>
<evidence type="ECO:0000313" key="7">
    <source>
        <dbReference type="Proteomes" id="UP001161017"/>
    </source>
</evidence>
<keyword evidence="3 5" id="KW-0862">Zinc</keyword>
<gene>
    <name evidence="6" type="ORF">OHK93_003631</name>
</gene>
<dbReference type="InterPro" id="IPR007808">
    <property type="entry name" value="Elf1"/>
</dbReference>
<comment type="subcellular location">
    <subcellularLocation>
        <location evidence="1 5">Nucleus</location>
    </subcellularLocation>
</comment>
<accession>A0AA43QTX5</accession>
<dbReference type="Proteomes" id="UP001161017">
    <property type="component" value="Unassembled WGS sequence"/>
</dbReference>
<dbReference type="EMBL" id="JAPUFD010000019">
    <property type="protein sequence ID" value="MDI1492417.1"/>
    <property type="molecule type" value="Genomic_DNA"/>
</dbReference>
<dbReference type="GO" id="GO:0008270">
    <property type="term" value="F:zinc ion binding"/>
    <property type="evidence" value="ECO:0007669"/>
    <property type="project" value="UniProtKB-KW"/>
</dbReference>
<organism evidence="6 7">
    <name type="scientific">Ramalina farinacea</name>
    <dbReference type="NCBI Taxonomy" id="258253"/>
    <lineage>
        <taxon>Eukaryota</taxon>
        <taxon>Fungi</taxon>
        <taxon>Dikarya</taxon>
        <taxon>Ascomycota</taxon>
        <taxon>Pezizomycotina</taxon>
        <taxon>Lecanoromycetes</taxon>
        <taxon>OSLEUM clade</taxon>
        <taxon>Lecanoromycetidae</taxon>
        <taxon>Lecanorales</taxon>
        <taxon>Lecanorineae</taxon>
        <taxon>Ramalinaceae</taxon>
        <taxon>Ramalina</taxon>
    </lineage>
</organism>
<dbReference type="Gene3D" id="2.20.25.190">
    <property type="match status" value="1"/>
</dbReference>